<dbReference type="Gene3D" id="3.60.21.10">
    <property type="match status" value="1"/>
</dbReference>
<dbReference type="InterPro" id="IPR029052">
    <property type="entry name" value="Metallo-depent_PP-like"/>
</dbReference>
<dbReference type="Pfam" id="PF13558">
    <property type="entry name" value="SbcC_Walker_B"/>
    <property type="match status" value="1"/>
</dbReference>
<feature type="domain" description="Rad50/SbcC-type AAA" evidence="4">
    <location>
        <begin position="372"/>
        <end position="585"/>
    </location>
</feature>
<feature type="coiled-coil region" evidence="2">
    <location>
        <begin position="843"/>
        <end position="987"/>
    </location>
</feature>
<feature type="coiled-coil region" evidence="2">
    <location>
        <begin position="523"/>
        <end position="585"/>
    </location>
</feature>
<proteinExistence type="predicted"/>
<keyword evidence="2" id="KW-0175">Coiled coil</keyword>
<dbReference type="NCBIfam" id="TIGR00619">
    <property type="entry name" value="sbcd"/>
    <property type="match status" value="1"/>
</dbReference>
<sequence>MRIIHTADWHLGQFFYNKSRAAEHQAFLDWLLIQIEQHQVDALIIAGDLFDTGTPPSYAREMFNRFVVALQPSGCQLIVLAGNHDSVATLNESRELLACLNTRVIATPQEKDDVLLLNTRQGEPGALLCAIPYLRPRDILRSRAGQSGRDKQTSLLEAIAHHYQQRFTAAQALGHALPIIATGHLTTVGVSQSDSVRDIYIGTLDAFPASAFPAADYIALGHIHRAQRVAGSEHIRYSGSPIPLSFDELGTEKSVFLLELTTSGLQSVTPLVVPQAQPMQVLKGSLAQIAEQLNAFSTAEQEKPTWLDIEVTTQEYLSDLQRQVETLTATLPVEVLLLRRSREQRQQSLARLDNETLNAGRHGRDPMKILTLRFKNLNALRGEWFIDFRAEPFASNGLFAITGATGAGKTTLLDAICLALYHQTPRLGAISQSQNALMTRDCAECLAEVEFEIKGEAWRAFWSQNRARGTADGKLQAPRVELARCADNIIQAIAEQHQLRQQLADLAQWGASLPVWQENFALLAQREATLAGLAQQREQQQRQIATQQAEQQQQAEQALPRQQAEQQARQALSQAEQVLTSLQEQHPPAALRQALSQLQNSRPARQQLLLLSTQWQPLHQQLGQRQQRLATLAKAHQQSEAELQALRETWKREKQQLDDVEKICALEQQIVDLSDYRARLAADQPCPLCGSCTHPAVEAYSTLEVSANQQRRAALQQQTEALREAGTAKSEQLKQSAVQQQTLRDEIAEMQQQLDRLEQQWQALSKQQRRWERWQESERLLANLQPQLLKGETQLTALQQQAELEQQQLTTRQQQQNQSQTQLSEMRRARLALFGDREVTLARQQMQARVQQADEQLAQQLTALQQAQAEVSRLQGELSGLENQRQTLNSKLAEAESALQQALESAGFADEASLRAALLDEQTALQLRQQLQQLDQQCQQQQARLADLRQRLSAHQQAKPAAMPESAEALAQQLEQLRLALRDNASQQGQIQQQLQSDASLRVRQQSLMTQIEQDSVTLAQWSLLNDLIGSASGDKFRRFAQGLTLDHLVALANRQLDRLHGRYLLQRRAQDLLELDVVDTWQADAARDTRTLSGGESFLVSLALALALSDLVSHKTRIESLFLDEGFGTLDAQTLDTALDALDALNASGKTIGVISHVEAMKERIPVQIKVRKMNGLGYSQLELPQG</sequence>
<dbReference type="GO" id="GO:0006302">
    <property type="term" value="P:double-strand break repair"/>
    <property type="evidence" value="ECO:0007669"/>
    <property type="project" value="InterPro"/>
</dbReference>
<dbReference type="NCBIfam" id="NF008206">
    <property type="entry name" value="PRK10966.1"/>
    <property type="match status" value="1"/>
</dbReference>
<organism evidence="5">
    <name type="scientific">Timema californicum</name>
    <name type="common">California timema</name>
    <name type="synonym">Walking stick</name>
    <dbReference type="NCBI Taxonomy" id="61474"/>
    <lineage>
        <taxon>Eukaryota</taxon>
        <taxon>Metazoa</taxon>
        <taxon>Ecdysozoa</taxon>
        <taxon>Arthropoda</taxon>
        <taxon>Hexapoda</taxon>
        <taxon>Insecta</taxon>
        <taxon>Pterygota</taxon>
        <taxon>Neoptera</taxon>
        <taxon>Polyneoptera</taxon>
        <taxon>Phasmatodea</taxon>
        <taxon>Timematodea</taxon>
        <taxon>Timematoidea</taxon>
        <taxon>Timematidae</taxon>
        <taxon>Timema</taxon>
    </lineage>
</organism>
<gene>
    <name evidence="5" type="ORF">TCMB3V08_LOCUS132</name>
</gene>
<protein>
    <submittedName>
        <fullName evidence="5">(California timema) hypothetical protein</fullName>
    </submittedName>
</protein>
<reference evidence="5" key="1">
    <citation type="submission" date="2020-11" db="EMBL/GenBank/DDBJ databases">
        <authorList>
            <person name="Tran Van P."/>
        </authorList>
    </citation>
    <scope>NUCLEOTIDE SEQUENCE</scope>
</reference>
<evidence type="ECO:0000313" key="5">
    <source>
        <dbReference type="EMBL" id="CAD7567330.1"/>
    </source>
</evidence>
<feature type="coiled-coil region" evidence="2">
    <location>
        <begin position="733"/>
        <end position="767"/>
    </location>
</feature>
<dbReference type="Gene3D" id="3.30.160.720">
    <property type="match status" value="1"/>
</dbReference>
<evidence type="ECO:0000256" key="1">
    <source>
        <dbReference type="ARBA" id="ARBA00022801"/>
    </source>
</evidence>
<dbReference type="SUPFAM" id="SSF56300">
    <property type="entry name" value="Metallo-dependent phosphatases"/>
    <property type="match status" value="1"/>
</dbReference>
<keyword evidence="1" id="KW-0378">Hydrolase</keyword>
<dbReference type="Gene3D" id="3.40.50.300">
    <property type="entry name" value="P-loop containing nucleotide triphosphate hydrolases"/>
    <property type="match status" value="2"/>
</dbReference>
<dbReference type="PANTHER" id="PTHR32114">
    <property type="entry name" value="ABC TRANSPORTER ABCH.3"/>
    <property type="match status" value="1"/>
</dbReference>
<evidence type="ECO:0000259" key="3">
    <source>
        <dbReference type="Pfam" id="PF00149"/>
    </source>
</evidence>
<dbReference type="CDD" id="cd00840">
    <property type="entry name" value="MPP_Mre11_N"/>
    <property type="match status" value="1"/>
</dbReference>
<dbReference type="InterPro" id="IPR038729">
    <property type="entry name" value="Rad50/SbcC_AAA"/>
</dbReference>
<dbReference type="EMBL" id="OE179079">
    <property type="protein sequence ID" value="CAD7567330.1"/>
    <property type="molecule type" value="Genomic_DNA"/>
</dbReference>
<dbReference type="GO" id="GO:0004519">
    <property type="term" value="F:endonuclease activity"/>
    <property type="evidence" value="ECO:0007669"/>
    <property type="project" value="InterPro"/>
</dbReference>
<evidence type="ECO:0000259" key="4">
    <source>
        <dbReference type="Pfam" id="PF13476"/>
    </source>
</evidence>
<dbReference type="InterPro" id="IPR027417">
    <property type="entry name" value="P-loop_NTPase"/>
</dbReference>
<dbReference type="GO" id="GO:0016887">
    <property type="term" value="F:ATP hydrolysis activity"/>
    <property type="evidence" value="ECO:0007669"/>
    <property type="project" value="InterPro"/>
</dbReference>
<dbReference type="PANTHER" id="PTHR32114:SF2">
    <property type="entry name" value="ABC TRANSPORTER ABCH.3"/>
    <property type="match status" value="1"/>
</dbReference>
<accession>A0A7R9P2G3</accession>
<dbReference type="Pfam" id="PF00149">
    <property type="entry name" value="Metallophos"/>
    <property type="match status" value="1"/>
</dbReference>
<dbReference type="AlphaFoldDB" id="A0A7R9P2G3"/>
<dbReference type="Pfam" id="PF13476">
    <property type="entry name" value="AAA_23"/>
    <property type="match status" value="1"/>
</dbReference>
<evidence type="ECO:0000256" key="2">
    <source>
        <dbReference type="SAM" id="Coils"/>
    </source>
</evidence>
<dbReference type="SUPFAM" id="SSF52540">
    <property type="entry name" value="P-loop containing nucleoside triphosphate hydrolases"/>
    <property type="match status" value="2"/>
</dbReference>
<feature type="domain" description="Calcineurin-like phosphoesterase" evidence="3">
    <location>
        <begin position="1"/>
        <end position="225"/>
    </location>
</feature>
<name>A0A7R9P2G3_TIMCA</name>
<feature type="coiled-coil region" evidence="2">
    <location>
        <begin position="629"/>
        <end position="663"/>
    </location>
</feature>
<dbReference type="InterPro" id="IPR004593">
    <property type="entry name" value="SbcD"/>
</dbReference>
<dbReference type="InterPro" id="IPR041796">
    <property type="entry name" value="Mre11_N"/>
</dbReference>
<dbReference type="GO" id="GO:0008408">
    <property type="term" value="F:3'-5' exonuclease activity"/>
    <property type="evidence" value="ECO:0007669"/>
    <property type="project" value="InterPro"/>
</dbReference>
<dbReference type="InterPro" id="IPR004843">
    <property type="entry name" value="Calcineurin-like_PHP"/>
</dbReference>